<dbReference type="Proteomes" id="UP000632222">
    <property type="component" value="Unassembled WGS sequence"/>
</dbReference>
<dbReference type="PROSITE" id="PS51257">
    <property type="entry name" value="PROKAR_LIPOPROTEIN"/>
    <property type="match status" value="1"/>
</dbReference>
<sequence length="377" mass="40871">MKKLWGCLGVGLLGTASAASCGNFPALNVKTPEGYCVALVQQNLKFPRGVLALSNGNVLVVEMGGWGHNIGAVTLITPGKSIKRLLTKLDRPHGIRLGPDGLIYVGEDSQIFRFDLKNPPAKTVVVSSLPESGRHPLKTFIFDAQKNLVVNYGSSTDNCEEQKGKTSCAEAASRALLKKFILDWKQDGKPTGSVVLAKGLRNSMGLALHPSGTLLQAENSRDALASILKLNDDDLPHDELNVIQQGGFYGWPYCYDNQQNAPEFKAFKCQNSLKPAVLLPGHGAPLGMAYAPENAYPVLQNTVVVGLHGYRSNGHRIVMYSVNSKGIPSGKLQEVVWDWDTKTNQKQGAPVDISFASDGGFYFTDDKNGMLLKFQKK</sequence>
<reference evidence="4" key="1">
    <citation type="journal article" date="2019" name="Int. J. Syst. Evol. Microbiol.">
        <title>The Global Catalogue of Microorganisms (GCM) 10K type strain sequencing project: providing services to taxonomists for standard genome sequencing and annotation.</title>
        <authorList>
            <consortium name="The Broad Institute Genomics Platform"/>
            <consortium name="The Broad Institute Genome Sequencing Center for Infectious Disease"/>
            <person name="Wu L."/>
            <person name="Ma J."/>
        </authorList>
    </citation>
    <scope>NUCLEOTIDE SEQUENCE [LARGE SCALE GENOMIC DNA]</scope>
    <source>
        <strain evidence="4">JCM 14370</strain>
    </source>
</reference>
<evidence type="ECO:0000313" key="3">
    <source>
        <dbReference type="EMBL" id="GGJ30860.1"/>
    </source>
</evidence>
<dbReference type="Pfam" id="PF22807">
    <property type="entry name" value="TrAA12"/>
    <property type="match status" value="1"/>
</dbReference>
<organism evidence="3 4">
    <name type="scientific">Deinococcus roseus</name>
    <dbReference type="NCBI Taxonomy" id="392414"/>
    <lineage>
        <taxon>Bacteria</taxon>
        <taxon>Thermotogati</taxon>
        <taxon>Deinococcota</taxon>
        <taxon>Deinococci</taxon>
        <taxon>Deinococcales</taxon>
        <taxon>Deinococcaceae</taxon>
        <taxon>Deinococcus</taxon>
    </lineage>
</organism>
<evidence type="ECO:0000259" key="2">
    <source>
        <dbReference type="Pfam" id="PF22807"/>
    </source>
</evidence>
<dbReference type="PANTHER" id="PTHR19328">
    <property type="entry name" value="HEDGEHOG-INTERACTING PROTEIN"/>
    <property type="match status" value="1"/>
</dbReference>
<accession>A0ABQ2CY32</accession>
<evidence type="ECO:0000256" key="1">
    <source>
        <dbReference type="SAM" id="SignalP"/>
    </source>
</evidence>
<dbReference type="Gene3D" id="2.120.10.30">
    <property type="entry name" value="TolB, C-terminal domain"/>
    <property type="match status" value="1"/>
</dbReference>
<dbReference type="PANTHER" id="PTHR19328:SF53">
    <property type="entry name" value="MEMBRANE PROTEIN"/>
    <property type="match status" value="1"/>
</dbReference>
<dbReference type="SUPFAM" id="SSF50952">
    <property type="entry name" value="Soluble quinoprotein glucose dehydrogenase"/>
    <property type="match status" value="1"/>
</dbReference>
<feature type="chain" id="PRO_5046927819" description="Pyrroloquinoline quinone-dependent pyranose dehydrogenase beta-propeller domain-containing protein" evidence="1">
    <location>
        <begin position="19"/>
        <end position="377"/>
    </location>
</feature>
<keyword evidence="1" id="KW-0732">Signal</keyword>
<evidence type="ECO:0000313" key="4">
    <source>
        <dbReference type="Proteomes" id="UP000632222"/>
    </source>
</evidence>
<dbReference type="InterPro" id="IPR011041">
    <property type="entry name" value="Quinoprot_gluc/sorb_DH_b-prop"/>
</dbReference>
<keyword evidence="4" id="KW-1185">Reference proteome</keyword>
<dbReference type="EMBL" id="BMOD01000004">
    <property type="protein sequence ID" value="GGJ30860.1"/>
    <property type="molecule type" value="Genomic_DNA"/>
</dbReference>
<comment type="caution">
    <text evidence="3">The sequence shown here is derived from an EMBL/GenBank/DDBJ whole genome shotgun (WGS) entry which is preliminary data.</text>
</comment>
<dbReference type="RefSeq" id="WP_189002166.1">
    <property type="nucleotide sequence ID" value="NZ_BMOD01000004.1"/>
</dbReference>
<feature type="domain" description="Pyrroloquinoline quinone-dependent pyranose dehydrogenase beta-propeller" evidence="2">
    <location>
        <begin position="30"/>
        <end position="371"/>
    </location>
</feature>
<dbReference type="InterPro" id="IPR054539">
    <property type="entry name" value="Beta-prop_PDH"/>
</dbReference>
<protein>
    <recommendedName>
        <fullName evidence="2">Pyrroloquinoline quinone-dependent pyranose dehydrogenase beta-propeller domain-containing protein</fullName>
    </recommendedName>
</protein>
<proteinExistence type="predicted"/>
<feature type="signal peptide" evidence="1">
    <location>
        <begin position="1"/>
        <end position="18"/>
    </location>
</feature>
<dbReference type="InterPro" id="IPR011042">
    <property type="entry name" value="6-blade_b-propeller_TolB-like"/>
</dbReference>
<name>A0ABQ2CY32_9DEIO</name>
<gene>
    <name evidence="3" type="ORF">GCM10008938_16130</name>
</gene>